<accession>A0A2I0AE66</accession>
<sequence length="53" mass="6234">MNVSDLMLFDLLIKSRINGFIGLFCALKPWWANQLEDLVLCKRTEMEEQIFTV</sequence>
<evidence type="ECO:0000313" key="1">
    <source>
        <dbReference type="EMBL" id="PKA53847.1"/>
    </source>
</evidence>
<organism evidence="1 2">
    <name type="scientific">Apostasia shenzhenica</name>
    <dbReference type="NCBI Taxonomy" id="1088818"/>
    <lineage>
        <taxon>Eukaryota</taxon>
        <taxon>Viridiplantae</taxon>
        <taxon>Streptophyta</taxon>
        <taxon>Embryophyta</taxon>
        <taxon>Tracheophyta</taxon>
        <taxon>Spermatophyta</taxon>
        <taxon>Magnoliopsida</taxon>
        <taxon>Liliopsida</taxon>
        <taxon>Asparagales</taxon>
        <taxon>Orchidaceae</taxon>
        <taxon>Apostasioideae</taxon>
        <taxon>Apostasia</taxon>
    </lineage>
</organism>
<reference evidence="1 2" key="1">
    <citation type="journal article" date="2017" name="Nature">
        <title>The Apostasia genome and the evolution of orchids.</title>
        <authorList>
            <person name="Zhang G.Q."/>
            <person name="Liu K.W."/>
            <person name="Li Z."/>
            <person name="Lohaus R."/>
            <person name="Hsiao Y.Y."/>
            <person name="Niu S.C."/>
            <person name="Wang J.Y."/>
            <person name="Lin Y.C."/>
            <person name="Xu Q."/>
            <person name="Chen L.J."/>
            <person name="Yoshida K."/>
            <person name="Fujiwara S."/>
            <person name="Wang Z.W."/>
            <person name="Zhang Y.Q."/>
            <person name="Mitsuda N."/>
            <person name="Wang M."/>
            <person name="Liu G.H."/>
            <person name="Pecoraro L."/>
            <person name="Huang H.X."/>
            <person name="Xiao X.J."/>
            <person name="Lin M."/>
            <person name="Wu X.Y."/>
            <person name="Wu W.L."/>
            <person name="Chen Y.Y."/>
            <person name="Chang S.B."/>
            <person name="Sakamoto S."/>
            <person name="Ohme-Takagi M."/>
            <person name="Yagi M."/>
            <person name="Zeng S.J."/>
            <person name="Shen C.Y."/>
            <person name="Yeh C.M."/>
            <person name="Luo Y.B."/>
            <person name="Tsai W.C."/>
            <person name="Van de Peer Y."/>
            <person name="Liu Z.J."/>
        </authorList>
    </citation>
    <scope>NUCLEOTIDE SEQUENCE [LARGE SCALE GENOMIC DNA]</scope>
    <source>
        <strain evidence="2">cv. Shenzhen</strain>
        <tissue evidence="1">Stem</tissue>
    </source>
</reference>
<evidence type="ECO:0000313" key="2">
    <source>
        <dbReference type="Proteomes" id="UP000236161"/>
    </source>
</evidence>
<dbReference type="Proteomes" id="UP000236161">
    <property type="component" value="Unassembled WGS sequence"/>
</dbReference>
<keyword evidence="2" id="KW-1185">Reference proteome</keyword>
<dbReference type="AlphaFoldDB" id="A0A2I0AE66"/>
<protein>
    <submittedName>
        <fullName evidence="1">Uncharacterized protein</fullName>
    </submittedName>
</protein>
<gene>
    <name evidence="1" type="ORF">AXF42_Ash011327</name>
</gene>
<proteinExistence type="predicted"/>
<name>A0A2I0AE66_9ASPA</name>
<dbReference type="EMBL" id="KZ451988">
    <property type="protein sequence ID" value="PKA53847.1"/>
    <property type="molecule type" value="Genomic_DNA"/>
</dbReference>